<evidence type="ECO:0000313" key="3">
    <source>
        <dbReference type="Proteomes" id="UP000549913"/>
    </source>
</evidence>
<keyword evidence="1" id="KW-0812">Transmembrane</keyword>
<protein>
    <submittedName>
        <fullName evidence="2">Uncharacterized protein</fullName>
    </submittedName>
</protein>
<organism evidence="2 3">
    <name type="scientific">Herbiconiux flava</name>
    <dbReference type="NCBI Taxonomy" id="881268"/>
    <lineage>
        <taxon>Bacteria</taxon>
        <taxon>Bacillati</taxon>
        <taxon>Actinomycetota</taxon>
        <taxon>Actinomycetes</taxon>
        <taxon>Micrococcales</taxon>
        <taxon>Microbacteriaceae</taxon>
        <taxon>Herbiconiux</taxon>
    </lineage>
</organism>
<feature type="transmembrane region" description="Helical" evidence="1">
    <location>
        <begin position="37"/>
        <end position="57"/>
    </location>
</feature>
<feature type="transmembrane region" description="Helical" evidence="1">
    <location>
        <begin position="96"/>
        <end position="113"/>
    </location>
</feature>
<keyword evidence="1" id="KW-0472">Membrane</keyword>
<dbReference type="Proteomes" id="UP000549913">
    <property type="component" value="Unassembled WGS sequence"/>
</dbReference>
<proteinExistence type="predicted"/>
<dbReference type="EMBL" id="JACCBM010000001">
    <property type="protein sequence ID" value="NYD68964.1"/>
    <property type="molecule type" value="Genomic_DNA"/>
</dbReference>
<sequence length="389" mass="41281">MSAGTPSRSVPLGSVRAPRGSTALDFDPLAAISARGFLIVVAAVCIAAAVGLTVSTASQVSSWPLAIGSLVALAAGFGWFIRSAFDFTMGVSSDRYATAFALLAVATVLNSLSSLGSNLLVRDDWGLLTLAFALMAAGPFRTSAELGLYTGISTALVTVLSLLHVFFSPLTAVPIVVIVLVACAPVLALGLGAMGYARVLLGGIYAERLAQAEARERQFDTLRQRFIDDDGVGAIGPLRAEVVPFLARLRMTGELSVGDRARAAALTALLQAAVDDARPIDSLGDQVDVFIDEAGLSLRMHEDDRATIRAVLRELHQSPRRTPGTLVLELLEGEEDRFGIIRCSSPDVRSLRAEVLPFIRMMRLMMSTASDEVAGDELLLHFDLQRLGS</sequence>
<evidence type="ECO:0000256" key="1">
    <source>
        <dbReference type="SAM" id="Phobius"/>
    </source>
</evidence>
<dbReference type="AlphaFoldDB" id="A0A852SH79"/>
<gene>
    <name evidence="2" type="ORF">BJ984_000122</name>
</gene>
<keyword evidence="1" id="KW-1133">Transmembrane helix</keyword>
<dbReference type="RefSeq" id="WP_179546390.1">
    <property type="nucleotide sequence ID" value="NZ_BSEW01000001.1"/>
</dbReference>
<accession>A0A852SH79</accession>
<evidence type="ECO:0000313" key="2">
    <source>
        <dbReference type="EMBL" id="NYD68964.1"/>
    </source>
</evidence>
<name>A0A852SH79_9MICO</name>
<reference evidence="2 3" key="1">
    <citation type="submission" date="2020-07" db="EMBL/GenBank/DDBJ databases">
        <title>Sequencing the genomes of 1000 actinobacteria strains.</title>
        <authorList>
            <person name="Klenk H.-P."/>
        </authorList>
    </citation>
    <scope>NUCLEOTIDE SEQUENCE [LARGE SCALE GENOMIC DNA]</scope>
    <source>
        <strain evidence="2 3">DSM 26474</strain>
    </source>
</reference>
<feature type="transmembrane region" description="Helical" evidence="1">
    <location>
        <begin position="173"/>
        <end position="201"/>
    </location>
</feature>
<comment type="caution">
    <text evidence="2">The sequence shown here is derived from an EMBL/GenBank/DDBJ whole genome shotgun (WGS) entry which is preliminary data.</text>
</comment>
<keyword evidence="3" id="KW-1185">Reference proteome</keyword>
<feature type="transmembrane region" description="Helical" evidence="1">
    <location>
        <begin position="63"/>
        <end position="84"/>
    </location>
</feature>
<feature type="transmembrane region" description="Helical" evidence="1">
    <location>
        <begin position="148"/>
        <end position="167"/>
    </location>
</feature>
<feature type="transmembrane region" description="Helical" evidence="1">
    <location>
        <begin position="125"/>
        <end position="141"/>
    </location>
</feature>